<protein>
    <submittedName>
        <fullName evidence="1">Uncharacterized protein</fullName>
    </submittedName>
</protein>
<gene>
    <name evidence="1" type="ORF">AB0L03_35525</name>
</gene>
<sequence length="94" mass="9901">MIRVEWALMMTAGPVVGSALCRGPEAACDALERALRGAAGISAGMRGGGWTPAHAEAAARIRQAVMRESGPPLDRVGRWRYETAGVSIALTREP</sequence>
<dbReference type="EMBL" id="JBFASG010000073">
    <property type="protein sequence ID" value="MEV4928060.1"/>
    <property type="molecule type" value="Genomic_DNA"/>
</dbReference>
<dbReference type="RefSeq" id="WP_366091045.1">
    <property type="nucleotide sequence ID" value="NZ_JBFASG010000073.1"/>
</dbReference>
<reference evidence="1 2" key="1">
    <citation type="submission" date="2024-06" db="EMBL/GenBank/DDBJ databases">
        <title>The Natural Products Discovery Center: Release of the First 8490 Sequenced Strains for Exploring Actinobacteria Biosynthetic Diversity.</title>
        <authorList>
            <person name="Kalkreuter E."/>
            <person name="Kautsar S.A."/>
            <person name="Yang D."/>
            <person name="Bader C.D."/>
            <person name="Teijaro C.N."/>
            <person name="Fluegel L."/>
            <person name="Davis C.M."/>
            <person name="Simpson J.R."/>
            <person name="Lauterbach L."/>
            <person name="Steele A.D."/>
            <person name="Gui C."/>
            <person name="Meng S."/>
            <person name="Li G."/>
            <person name="Viehrig K."/>
            <person name="Ye F."/>
            <person name="Su P."/>
            <person name="Kiefer A.F."/>
            <person name="Nichols A."/>
            <person name="Cepeda A.J."/>
            <person name="Yan W."/>
            <person name="Fan B."/>
            <person name="Jiang Y."/>
            <person name="Adhikari A."/>
            <person name="Zheng C.-J."/>
            <person name="Schuster L."/>
            <person name="Cowan T.M."/>
            <person name="Smanski M.J."/>
            <person name="Chevrette M.G."/>
            <person name="De Carvalho L.P.S."/>
            <person name="Shen B."/>
        </authorList>
    </citation>
    <scope>NUCLEOTIDE SEQUENCE [LARGE SCALE GENOMIC DNA]</scope>
    <source>
        <strain evidence="1 2">NPDC053791</strain>
    </source>
</reference>
<evidence type="ECO:0000313" key="2">
    <source>
        <dbReference type="Proteomes" id="UP001552479"/>
    </source>
</evidence>
<dbReference type="Proteomes" id="UP001552479">
    <property type="component" value="Unassembled WGS sequence"/>
</dbReference>
<comment type="caution">
    <text evidence="1">The sequence shown here is derived from an EMBL/GenBank/DDBJ whole genome shotgun (WGS) entry which is preliminary data.</text>
</comment>
<evidence type="ECO:0000313" key="1">
    <source>
        <dbReference type="EMBL" id="MEV4928060.1"/>
    </source>
</evidence>
<name>A0ABV3J5V2_9ACTN</name>
<keyword evidence="2" id="KW-1185">Reference proteome</keyword>
<accession>A0ABV3J5V2</accession>
<organism evidence="1 2">
    <name type="scientific">Streptomyces roseoverticillatus</name>
    <dbReference type="NCBI Taxonomy" id="66429"/>
    <lineage>
        <taxon>Bacteria</taxon>
        <taxon>Bacillati</taxon>
        <taxon>Actinomycetota</taxon>
        <taxon>Actinomycetes</taxon>
        <taxon>Kitasatosporales</taxon>
        <taxon>Streptomycetaceae</taxon>
        <taxon>Streptomyces</taxon>
    </lineage>
</organism>
<proteinExistence type="predicted"/>